<dbReference type="EMBL" id="MT138387">
    <property type="protein sequence ID" value="QKN88978.1"/>
    <property type="molecule type" value="Genomic_RNA"/>
</dbReference>
<evidence type="ECO:0000259" key="5">
    <source>
        <dbReference type="Pfam" id="PF00073"/>
    </source>
</evidence>
<dbReference type="EMBL" id="MT138382">
    <property type="protein sequence ID" value="QKN88970.1"/>
    <property type="molecule type" value="Genomic_RNA"/>
</dbReference>
<feature type="compositionally biased region" description="Basic and acidic residues" evidence="4">
    <location>
        <begin position="24"/>
        <end position="36"/>
    </location>
</feature>
<keyword evidence="3" id="KW-0946">Virion</keyword>
<dbReference type="CDD" id="cd00205">
    <property type="entry name" value="rhv_like"/>
    <property type="match status" value="2"/>
</dbReference>
<feature type="domain" description="Picornavirus capsid" evidence="5">
    <location>
        <begin position="417"/>
        <end position="501"/>
    </location>
</feature>
<evidence type="ECO:0000313" key="8">
    <source>
        <dbReference type="EMBL" id="QKN88978.1"/>
    </source>
</evidence>
<evidence type="ECO:0000256" key="3">
    <source>
        <dbReference type="ARBA" id="ARBA00022844"/>
    </source>
</evidence>
<dbReference type="InterPro" id="IPR033703">
    <property type="entry name" value="Rhv-like"/>
</dbReference>
<evidence type="ECO:0000256" key="1">
    <source>
        <dbReference type="ARBA" id="ARBA00004328"/>
    </source>
</evidence>
<dbReference type="EMBL" id="MT138386">
    <property type="protein sequence ID" value="QKN88976.1"/>
    <property type="molecule type" value="Genomic_RNA"/>
</dbReference>
<accession>A0A6M9Z7G4</accession>
<evidence type="ECO:0000256" key="4">
    <source>
        <dbReference type="SAM" id="MobiDB-lite"/>
    </source>
</evidence>
<name>A0A6M9Z7G4_9VIRU</name>
<dbReference type="Pfam" id="PF00073">
    <property type="entry name" value="Rhv"/>
    <property type="match status" value="1"/>
</dbReference>
<dbReference type="InterPro" id="IPR029053">
    <property type="entry name" value="Viral_coat"/>
</dbReference>
<comment type="subcellular location">
    <subcellularLocation>
        <location evidence="1">Virion</location>
    </subcellularLocation>
</comment>
<organism evidence="6">
    <name type="scientific">Picornavirales sp</name>
    <dbReference type="NCBI Taxonomy" id="1955153"/>
    <lineage>
        <taxon>Viruses</taxon>
        <taxon>Riboviria</taxon>
        <taxon>Orthornavirae</taxon>
        <taxon>Pisuviricota</taxon>
        <taxon>Pisoniviricetes</taxon>
        <taxon>Picornavirales</taxon>
    </lineage>
</organism>
<keyword evidence="2" id="KW-0167">Capsid protein</keyword>
<dbReference type="GO" id="GO:0019028">
    <property type="term" value="C:viral capsid"/>
    <property type="evidence" value="ECO:0007669"/>
    <property type="project" value="UniProtKB-KW"/>
</dbReference>
<sequence length="818" mass="89733">MFHDTGHSLMTYIMSNNNQNSSSTDHKDTEIDHSSEKSQMNVEFVESQPLVQDDARLGYSLNTLPPIMEQQMPDEHWMAAKQLSKPVVIRQFQWTEDSTAGAQLNTFDFPAVIGENDSIHQETLRMYTFFKFNWVLRFQINGTKFHSGQLIVSWDPFSQAGAANARYRPFNIVYATGLPNVLLNASSNEPVEITIPFVHPRNFLTTNSSRGFDRLGTVRVNVLNPLRAAEGSSSSLSITTWLYADSPSVHVPIYRHDLKIPNRERAVPTMDLVSGLLGEGVGGLLNDVGSTFGNVLTGNFGGAIKSGGKSLTGIANLLGLDYPSRPVIEQSHINPLGPMSPGKGVDMSYRLGTDPRGGHVPTPAQTGSMKDECDMDVIKKVPMLFRQVEWSDARTVGSVLTYFPVTPNICAIDNGIGQNTFLSWLSNGFCFFRGALTYKFEWVSTQFHTGRVLIAFIPNYFDGTPTLQQAFSVPNAVVDLQQSSVVNVTVPFTSPTNLKRTDITTTGGTDDQVVGFVYVYVLNQLVRPSNVADTVEFNIYIHAEDDFEFLVPKANELAPFRTAPASRVPDEVDERAVRTNAVDRMEARSAAQDSSGAVSVAFGSPLISGVDLFGEKFTLVDYMKRYGQISTRTLKGPTVQYELNGPTPLRDADGNIIVTPDVGYLQLTPLTTVTSMFAAWFGSLRYKLATDINRTISGSLTVTYNPLDPALFQGYISGSGLPIQRTNVSQNNSLDVELPCYTNYNLLLLQPASGDTPFIDAGVLAANIKCPDDATYVLDTYQAAGDDFRPFYLISPPADFSGTALLHAGIPLRVTTPK</sequence>
<dbReference type="InterPro" id="IPR001676">
    <property type="entry name" value="Picornavirus_capsid"/>
</dbReference>
<dbReference type="InterPro" id="IPR024379">
    <property type="entry name" value="Waikavirus_capsid-1"/>
</dbReference>
<evidence type="ECO:0000256" key="2">
    <source>
        <dbReference type="ARBA" id="ARBA00022561"/>
    </source>
</evidence>
<reference evidence="6" key="1">
    <citation type="submission" date="2020-01" db="EMBL/GenBank/DDBJ databases">
        <title>Viral genomes from wild and zoo birds in China.</title>
        <authorList>
            <person name="He M.Y."/>
            <person name="Shan L.T."/>
            <person name="Zhang W."/>
            <person name="Yang X.S."/>
        </authorList>
    </citation>
    <scope>NUCLEOTIDE SEQUENCE</scope>
    <source>
        <strain evidence="6">Plw156pic1</strain>
        <strain evidence="7">Wiw119pic1</strain>
        <strain evidence="8">Ytb089pic01</strain>
    </source>
</reference>
<dbReference type="GO" id="GO:0005198">
    <property type="term" value="F:structural molecule activity"/>
    <property type="evidence" value="ECO:0007669"/>
    <property type="project" value="InterPro"/>
</dbReference>
<dbReference type="Pfam" id="PF12264">
    <property type="entry name" value="Waikav_capsid_1"/>
    <property type="match status" value="1"/>
</dbReference>
<protein>
    <submittedName>
        <fullName evidence="6">Structural polyprotein</fullName>
    </submittedName>
</protein>
<dbReference type="Gene3D" id="2.60.120.20">
    <property type="match status" value="3"/>
</dbReference>
<evidence type="ECO:0000313" key="7">
    <source>
        <dbReference type="EMBL" id="QKN88976.1"/>
    </source>
</evidence>
<proteinExistence type="predicted"/>
<feature type="region of interest" description="Disordered" evidence="4">
    <location>
        <begin position="15"/>
        <end position="37"/>
    </location>
</feature>
<evidence type="ECO:0000313" key="6">
    <source>
        <dbReference type="EMBL" id="QKN88970.1"/>
    </source>
</evidence>
<dbReference type="SUPFAM" id="SSF88633">
    <property type="entry name" value="Positive stranded ssRNA viruses"/>
    <property type="match status" value="3"/>
</dbReference>